<accession>A0A212AEM5</accession>
<dbReference type="Pfam" id="PF00565">
    <property type="entry name" value="SNase"/>
    <property type="match status" value="1"/>
</dbReference>
<gene>
    <name evidence="3" type="ORF">CDV49_03515</name>
</gene>
<dbReference type="InterPro" id="IPR016071">
    <property type="entry name" value="Staphylococal_nuclease_OB-fold"/>
</dbReference>
<evidence type="ECO:0000313" key="4">
    <source>
        <dbReference type="Proteomes" id="UP000196878"/>
    </source>
</evidence>
<sequence>MRARRQGRRCGTEAANALAALIARSPVTCVERDVDQYGRVVAVCAVRGIDVNRWMVANGWAVGLAQGTETIGSLPLPQWQCTSPRFLSIWQHLPGGDDFLHPPPWAETGVKTPMAKTSANAHAKTDRINSVPHMSRGT</sequence>
<reference evidence="3 4" key="1">
    <citation type="submission" date="2016-12" db="EMBL/GenBank/DDBJ databases">
        <title>Comparison of Traditional DNA-DNA Hybridization with In Silico Genomic Analysis.</title>
        <authorList>
            <person name="Nicholson A.C."/>
            <person name="Humrighouse B.W."/>
            <person name="Graziano J."/>
            <person name="Lasker B."/>
            <person name="Whitney A.M."/>
            <person name="Mcquiston J.R."/>
        </authorList>
    </citation>
    <scope>NUCLEOTIDE SEQUENCE [LARGE SCALE GENOMIC DNA]</scope>
    <source>
        <strain evidence="3 4">H2240</strain>
    </source>
</reference>
<dbReference type="EMBL" id="NIPW01000006">
    <property type="protein sequence ID" value="OWJ79865.1"/>
    <property type="molecule type" value="Genomic_DNA"/>
</dbReference>
<feature type="domain" description="TNase-like" evidence="2">
    <location>
        <begin position="9"/>
        <end position="62"/>
    </location>
</feature>
<dbReference type="Proteomes" id="UP000196878">
    <property type="component" value="Unassembled WGS sequence"/>
</dbReference>
<name>A0A212AEM5_9RHOB</name>
<feature type="region of interest" description="Disordered" evidence="1">
    <location>
        <begin position="119"/>
        <end position="138"/>
    </location>
</feature>
<comment type="caution">
    <text evidence="3">The sequence shown here is derived from an EMBL/GenBank/DDBJ whole genome shotgun (WGS) entry which is preliminary data.</text>
</comment>
<evidence type="ECO:0000259" key="2">
    <source>
        <dbReference type="Pfam" id="PF00565"/>
    </source>
</evidence>
<evidence type="ECO:0000256" key="1">
    <source>
        <dbReference type="SAM" id="MobiDB-lite"/>
    </source>
</evidence>
<dbReference type="Gene3D" id="2.40.50.90">
    <property type="match status" value="1"/>
</dbReference>
<dbReference type="AlphaFoldDB" id="A0A212AEM5"/>
<proteinExistence type="predicted"/>
<dbReference type="InterPro" id="IPR035437">
    <property type="entry name" value="SNase_OB-fold_sf"/>
</dbReference>
<organism evidence="3 4">
    <name type="scientific">Haematobacter genomosp. 1</name>
    <dbReference type="NCBI Taxonomy" id="366618"/>
    <lineage>
        <taxon>Bacteria</taxon>
        <taxon>Pseudomonadati</taxon>
        <taxon>Pseudomonadota</taxon>
        <taxon>Alphaproteobacteria</taxon>
        <taxon>Rhodobacterales</taxon>
        <taxon>Paracoccaceae</taxon>
        <taxon>Haematobacter</taxon>
    </lineage>
</organism>
<dbReference type="SUPFAM" id="SSF50199">
    <property type="entry name" value="Staphylococcal nuclease"/>
    <property type="match status" value="1"/>
</dbReference>
<evidence type="ECO:0000313" key="3">
    <source>
        <dbReference type="EMBL" id="OWJ79865.1"/>
    </source>
</evidence>
<keyword evidence="4" id="KW-1185">Reference proteome</keyword>
<protein>
    <recommendedName>
        <fullName evidence="2">TNase-like domain-containing protein</fullName>
    </recommendedName>
</protein>
<dbReference type="RefSeq" id="WP_088214207.1">
    <property type="nucleotide sequence ID" value="NZ_NIPW01000006.1"/>
</dbReference>